<evidence type="ECO:0000313" key="3">
    <source>
        <dbReference type="Proteomes" id="UP000244905"/>
    </source>
</evidence>
<keyword evidence="3" id="KW-1185">Reference proteome</keyword>
<proteinExistence type="predicted"/>
<feature type="transmembrane region" description="Helical" evidence="1">
    <location>
        <begin position="21"/>
        <end position="49"/>
    </location>
</feature>
<reference evidence="3" key="1">
    <citation type="submission" date="2018-02" db="EMBL/GenBank/DDBJ databases">
        <authorList>
            <person name="Clavel T."/>
            <person name="Strowig T."/>
        </authorList>
    </citation>
    <scope>NUCLEOTIDE SEQUENCE [LARGE SCALE GENOMIC DNA]</scope>
    <source>
        <strain evidence="3">DSM 103720</strain>
    </source>
</reference>
<name>A0A2V1IJK3_9BACT</name>
<gene>
    <name evidence="2" type="ORF">C5O23_10810</name>
</gene>
<sequence length="75" mass="8442">MSDTDEAAMRGRPRAHGTKRRSVIVIIVMMMVLLVLLMFLMLFMMVMVASVREVIFIFMLHAPMGSHGSARTCQA</sequence>
<dbReference type="EMBL" id="PUEC01000026">
    <property type="protein sequence ID" value="PWB01082.1"/>
    <property type="molecule type" value="Genomic_DNA"/>
</dbReference>
<keyword evidence="1" id="KW-0472">Membrane</keyword>
<comment type="caution">
    <text evidence="2">The sequence shown here is derived from an EMBL/GenBank/DDBJ whole genome shotgun (WGS) entry which is preliminary data.</text>
</comment>
<organism evidence="2 3">
    <name type="scientific">Duncaniella muris</name>
    <dbReference type="NCBI Taxonomy" id="2094150"/>
    <lineage>
        <taxon>Bacteria</taxon>
        <taxon>Pseudomonadati</taxon>
        <taxon>Bacteroidota</taxon>
        <taxon>Bacteroidia</taxon>
        <taxon>Bacteroidales</taxon>
        <taxon>Muribaculaceae</taxon>
        <taxon>Duncaniella</taxon>
    </lineage>
</organism>
<evidence type="ECO:0000313" key="2">
    <source>
        <dbReference type="EMBL" id="PWB01082.1"/>
    </source>
</evidence>
<protein>
    <submittedName>
        <fullName evidence="2">Uncharacterized protein</fullName>
    </submittedName>
</protein>
<dbReference type="AlphaFoldDB" id="A0A2V1IJK3"/>
<accession>A0A2V1IJK3</accession>
<keyword evidence="1" id="KW-1133">Transmembrane helix</keyword>
<evidence type="ECO:0000256" key="1">
    <source>
        <dbReference type="SAM" id="Phobius"/>
    </source>
</evidence>
<dbReference type="Proteomes" id="UP000244905">
    <property type="component" value="Unassembled WGS sequence"/>
</dbReference>
<keyword evidence="1" id="KW-0812">Transmembrane</keyword>